<feature type="repeat" description="WD" evidence="3">
    <location>
        <begin position="353"/>
        <end position="394"/>
    </location>
</feature>
<dbReference type="Pfam" id="PF00400">
    <property type="entry name" value="WD40"/>
    <property type="match status" value="1"/>
</dbReference>
<accession>A0A8K1FD85</accession>
<dbReference type="PROSITE" id="PS50294">
    <property type="entry name" value="WD_REPEATS_REGION"/>
    <property type="match status" value="1"/>
</dbReference>
<protein>
    <recommendedName>
        <fullName evidence="5">EF-hand domain-containing protein</fullName>
    </recommendedName>
</protein>
<feature type="compositionally biased region" description="Low complexity" evidence="4">
    <location>
        <begin position="193"/>
        <end position="202"/>
    </location>
</feature>
<dbReference type="GO" id="GO:0005509">
    <property type="term" value="F:calcium ion binding"/>
    <property type="evidence" value="ECO:0007669"/>
    <property type="project" value="InterPro"/>
</dbReference>
<dbReference type="Pfam" id="PF13202">
    <property type="entry name" value="EF-hand_5"/>
    <property type="match status" value="2"/>
</dbReference>
<feature type="compositionally biased region" description="Low complexity" evidence="4">
    <location>
        <begin position="1897"/>
        <end position="1907"/>
    </location>
</feature>
<dbReference type="EMBL" id="SPLM01000148">
    <property type="protein sequence ID" value="TMW55307.1"/>
    <property type="molecule type" value="Genomic_DNA"/>
</dbReference>
<feature type="domain" description="EF-hand" evidence="5">
    <location>
        <begin position="1909"/>
        <end position="1944"/>
    </location>
</feature>
<feature type="region of interest" description="Disordered" evidence="4">
    <location>
        <begin position="1443"/>
        <end position="1549"/>
    </location>
</feature>
<feature type="compositionally biased region" description="Polar residues" evidence="4">
    <location>
        <begin position="576"/>
        <end position="595"/>
    </location>
</feature>
<evidence type="ECO:0000313" key="6">
    <source>
        <dbReference type="EMBL" id="TMW55307.1"/>
    </source>
</evidence>
<feature type="compositionally biased region" description="Basic and acidic residues" evidence="4">
    <location>
        <begin position="871"/>
        <end position="888"/>
    </location>
</feature>
<evidence type="ECO:0000313" key="7">
    <source>
        <dbReference type="Proteomes" id="UP000794436"/>
    </source>
</evidence>
<dbReference type="OrthoDB" id="26525at2759"/>
<dbReference type="SUPFAM" id="SSF47473">
    <property type="entry name" value="EF-hand"/>
    <property type="match status" value="2"/>
</dbReference>
<feature type="domain" description="EF-hand" evidence="5">
    <location>
        <begin position="1768"/>
        <end position="1803"/>
    </location>
</feature>
<feature type="region of interest" description="Disordered" evidence="4">
    <location>
        <begin position="1888"/>
        <end position="1910"/>
    </location>
</feature>
<evidence type="ECO:0000256" key="3">
    <source>
        <dbReference type="PROSITE-ProRule" id="PRU00221"/>
    </source>
</evidence>
<feature type="compositionally biased region" description="Polar residues" evidence="4">
    <location>
        <begin position="1443"/>
        <end position="1471"/>
    </location>
</feature>
<evidence type="ECO:0000256" key="4">
    <source>
        <dbReference type="SAM" id="MobiDB-lite"/>
    </source>
</evidence>
<feature type="region of interest" description="Disordered" evidence="4">
    <location>
        <begin position="157"/>
        <end position="202"/>
    </location>
</feature>
<dbReference type="Gene3D" id="1.10.238.10">
    <property type="entry name" value="EF-hand"/>
    <property type="match status" value="2"/>
</dbReference>
<evidence type="ECO:0000259" key="5">
    <source>
        <dbReference type="PROSITE" id="PS50222"/>
    </source>
</evidence>
<dbReference type="CDD" id="cd00051">
    <property type="entry name" value="EFh"/>
    <property type="match status" value="2"/>
</dbReference>
<feature type="compositionally biased region" description="Polar residues" evidence="4">
    <location>
        <begin position="1484"/>
        <end position="1496"/>
    </location>
</feature>
<dbReference type="InterPro" id="IPR001680">
    <property type="entry name" value="WD40_rpt"/>
</dbReference>
<evidence type="ECO:0000256" key="2">
    <source>
        <dbReference type="ARBA" id="ARBA00022837"/>
    </source>
</evidence>
<keyword evidence="7" id="KW-1185">Reference proteome</keyword>
<feature type="region of interest" description="Disordered" evidence="4">
    <location>
        <begin position="556"/>
        <end position="595"/>
    </location>
</feature>
<feature type="compositionally biased region" description="Polar residues" evidence="4">
    <location>
        <begin position="1535"/>
        <end position="1547"/>
    </location>
</feature>
<keyword evidence="1" id="KW-0677">Repeat</keyword>
<feature type="region of interest" description="Disordered" evidence="4">
    <location>
        <begin position="862"/>
        <end position="888"/>
    </location>
</feature>
<feature type="region of interest" description="Disordered" evidence="4">
    <location>
        <begin position="1239"/>
        <end position="1262"/>
    </location>
</feature>
<dbReference type="Proteomes" id="UP000794436">
    <property type="component" value="Unassembled WGS sequence"/>
</dbReference>
<dbReference type="Gene3D" id="2.130.10.10">
    <property type="entry name" value="YVTN repeat-like/Quinoprotein amine dehydrogenase"/>
    <property type="match status" value="2"/>
</dbReference>
<keyword evidence="2" id="KW-0106">Calcium</keyword>
<proteinExistence type="predicted"/>
<evidence type="ECO:0000256" key="1">
    <source>
        <dbReference type="ARBA" id="ARBA00022737"/>
    </source>
</evidence>
<dbReference type="PANTHER" id="PTHR44324">
    <property type="entry name" value="WD40 REPEAT DOMAIN 95"/>
    <property type="match status" value="1"/>
</dbReference>
<dbReference type="Pfam" id="PF13499">
    <property type="entry name" value="EF-hand_7"/>
    <property type="match status" value="1"/>
</dbReference>
<sequence>MDIMMRLEGAGFSAIANEFHQREKRLGGGLPLHDFVEIVLRGLPRPRSPEEKYASINALVDLFEDIDINGDGTMEFDEFTSFCVDAGMVATRLQATKLKHRYVRQPKHMIKTMNGCVGIEKIKWSAQFQRFLVIENTAKSVKLYSVDGKLVTEVRPQSTLQAPVPDSPRTNGDAERKDATGRSPRRRSEHTQDASTTPATASTVTGQSGIFILDAAFVHKYQCLAVSTTDFVISFYSMDEPKHQLAAKAFSSVIIGPTYDILPKLTMITTTAQLTLRFCETAGLLFSTGNDRVVNVWKIMDRDTKILWKRLLEHRDMVLDILEIPEHDLLATCDLHGSILLWDINDCRPRGSLVGHTHGVKQLVYSKDHDLLLSAGFEFDAFGWDVASRQVVMKLAGHRAPLIGIQLTQFHTERAVTADSSGVIKLWDISRGGNGAISIAASSSQKQSGGRGASQAVLLESIDPSHSLSRFEPTTFVSLHPQRRDLWVAAAGSATLHLFRSVRVQQFDEIPLKAFYNYNANRFIVVCGPVCSIWDGEKGSCVDECQQIGASIGFSGGNSRESSNGDAGGRSKRSAVASSSMETPSTTHNGMGATTTESSSDILLAVQDTKCKKLVLLSEEGDMGVFNSQNLIQMRRCREKFHGVRDPSISSMAQDGLAPSCGIVGLHYCSENKLIIATDAHTSAIIVIDDSNHDLAKGIQEMSVLRRLTHIPGGISASAYGYHASMIATIDEATSETISVWDFETLMLLSSCHLDETERATGEDSTLHVMEFWDEYPVLLTADLQGAIYFFAVMPTKTANTGKLLHAFVNDHSVPPPATTAVDSNSSTIKEETGEDVAKEEVTGNSSTFLTEAAETMMRKLLRRRKTRKSSKTDGGENPEIKAQESHGKPLGGVVACMKVALDEENPEQPRWLLFVGDDQGMIRIWDLNAMMRRLSLFKIPESKSKYLRRGYHPRATFSRDYSKETALKGTLSTASGKAGTEDSDWRHSLLYSDTRNKRDFVPSQSAMKKLSKQRIEAKKTSIAPNALTKFLPPNKVTSATAPPAAGAVAAAEAFLVAPQQRKSTSRSSSTFLHPSNNGGGLVLTRDRMHQLERRRSQCWQNQDVTIVHAWAAHRDGITSMEVSKNPNIIVTCGLDMRVFVWNWQGMCLGRLFDAENVGLARWRFQKDDSKRQAERHTLVTELMQTLDLNPHERAQRRRATVYQNHVQRRTLNEIPHVSLMLLDHIVSRDPEIAALERSGLLKQQDETSNGGTEPTGEDQQINAELEKQRKRNYQTKLMMLQSLHRTPQSAASKTDLQAREKRSRRMKSLAQVGPLLVTDRFERKTELTAAPMIPFQEEKEAQRQRQYLEDELTLQHSKNGRLKAGNMQAIKQQIRDSQAHAEEMFQNKVALQRHAAAMYGNLHELKSRSKFTLNNDEDEASQSIEKMLEPSPFLQSRLPASALSTRPQTAPNHQTSRSPATLTRAKSSGKLTKARACAIAQQRPLTASVSASSFSTRREGVSSPASDSRRGSLDMVYLSPLSQQKNEEQDDESVPTNELTTPSASPSVRKLESINNIINKAQEYCEQSAVKEASSAPGSTEKTVDKKPRMASVLEHHDESDEFESREEVDEDTLRAHLERTKHRMQLALNDGLGSFVSHATQKKQHVEQSKKDNRMEEYLQQKRREMNTNIGSVFKRTSFAFQSRPGDENALESTSKKKPPLAAGQPKALTMAMNAQARVEKNKVFGIYGVKEVMSVIRLFWSMDEDVSGHLSLPELLAYSSFFEKLGYHDMTTVFQAIDKDGNGNISLRELLEICFHYANKSQIDEMLTLAKMGNVGTYLHASQRASTVGGGASADLPVELLPEARAELVEIFRVFDKNGDGGVSMDEIMEALRVDDDEATARVMTKEQADPRSSRPSSASAVSSGLTKDDVRKLYQEFDRDGNQTLDFNEFVGLMQSLYGPRVR</sequence>
<feature type="region of interest" description="Disordered" evidence="4">
    <location>
        <begin position="815"/>
        <end position="835"/>
    </location>
</feature>
<dbReference type="PROSITE" id="PS50222">
    <property type="entry name" value="EF_HAND_2"/>
    <property type="match status" value="4"/>
</dbReference>
<feature type="region of interest" description="Disordered" evidence="4">
    <location>
        <begin position="1570"/>
        <end position="1590"/>
    </location>
</feature>
<feature type="domain" description="EF-hand" evidence="5">
    <location>
        <begin position="1846"/>
        <end position="1881"/>
    </location>
</feature>
<feature type="repeat" description="WD" evidence="3">
    <location>
        <begin position="1111"/>
        <end position="1143"/>
    </location>
</feature>
<dbReference type="InterPro" id="IPR018247">
    <property type="entry name" value="EF_Hand_1_Ca_BS"/>
</dbReference>
<dbReference type="PANTHER" id="PTHR44324:SF4">
    <property type="entry name" value="WD40 REPEAT DOMAIN 95"/>
    <property type="match status" value="1"/>
</dbReference>
<dbReference type="InterPro" id="IPR011992">
    <property type="entry name" value="EF-hand-dom_pair"/>
</dbReference>
<feature type="region of interest" description="Disordered" evidence="4">
    <location>
        <begin position="1686"/>
        <end position="1705"/>
    </location>
</feature>
<feature type="domain" description="EF-hand" evidence="5">
    <location>
        <begin position="54"/>
        <end position="89"/>
    </location>
</feature>
<dbReference type="InterPro" id="IPR015943">
    <property type="entry name" value="WD40/YVTN_repeat-like_dom_sf"/>
</dbReference>
<reference evidence="6" key="1">
    <citation type="submission" date="2019-03" db="EMBL/GenBank/DDBJ databases">
        <title>Long read genome sequence of the mycoparasitic Pythium oligandrum ATCC 38472 isolated from sugarbeet rhizosphere.</title>
        <authorList>
            <person name="Gaulin E."/>
        </authorList>
    </citation>
    <scope>NUCLEOTIDE SEQUENCE</scope>
    <source>
        <strain evidence="6">ATCC 38472_TT</strain>
    </source>
</reference>
<feature type="compositionally biased region" description="Polar residues" evidence="4">
    <location>
        <begin position="1247"/>
        <end position="1262"/>
    </location>
</feature>
<name>A0A8K1FD85_PYTOL</name>
<dbReference type="SUPFAM" id="SSF50978">
    <property type="entry name" value="WD40 repeat-like"/>
    <property type="match status" value="2"/>
</dbReference>
<dbReference type="InterPro" id="IPR051242">
    <property type="entry name" value="WD-EF-hand_domain"/>
</dbReference>
<dbReference type="SMART" id="SM00054">
    <property type="entry name" value="EFh"/>
    <property type="match status" value="4"/>
</dbReference>
<dbReference type="PROSITE" id="PS50082">
    <property type="entry name" value="WD_REPEATS_2"/>
    <property type="match status" value="2"/>
</dbReference>
<dbReference type="PROSITE" id="PS00018">
    <property type="entry name" value="EF_HAND_1"/>
    <property type="match status" value="3"/>
</dbReference>
<dbReference type="InterPro" id="IPR002048">
    <property type="entry name" value="EF_hand_dom"/>
</dbReference>
<organism evidence="6 7">
    <name type="scientific">Pythium oligandrum</name>
    <name type="common">Mycoparasitic fungus</name>
    <dbReference type="NCBI Taxonomy" id="41045"/>
    <lineage>
        <taxon>Eukaryota</taxon>
        <taxon>Sar</taxon>
        <taxon>Stramenopiles</taxon>
        <taxon>Oomycota</taxon>
        <taxon>Peronosporomycetes</taxon>
        <taxon>Pythiales</taxon>
        <taxon>Pythiaceae</taxon>
        <taxon>Pythium</taxon>
    </lineage>
</organism>
<comment type="caution">
    <text evidence="6">The sequence shown here is derived from an EMBL/GenBank/DDBJ whole genome shotgun (WGS) entry which is preliminary data.</text>
</comment>
<gene>
    <name evidence="6" type="ORF">Poli38472_013198</name>
</gene>
<keyword evidence="3" id="KW-0853">WD repeat</keyword>
<dbReference type="InterPro" id="IPR036322">
    <property type="entry name" value="WD40_repeat_dom_sf"/>
</dbReference>
<dbReference type="SMART" id="SM00320">
    <property type="entry name" value="WD40"/>
    <property type="match status" value="7"/>
</dbReference>